<evidence type="ECO:0000313" key="3">
    <source>
        <dbReference type="EMBL" id="PJE28898.1"/>
    </source>
</evidence>
<dbReference type="Gene3D" id="3.40.50.1820">
    <property type="entry name" value="alpha/beta hydrolase"/>
    <property type="match status" value="1"/>
</dbReference>
<reference evidence="3 6" key="2">
    <citation type="journal article" date="2018" name="Int. J. Syst. Evol. Microbiol.">
        <title>Pseudooceanicola lipolyticus sp. nov., a marine alphaproteobacterium, reclassification of Oceanicola flagellatus as Pseudooceanicola flagellatus comb. nov. and emended description of the genus Pseudooceanicola.</title>
        <authorList>
            <person name="Huang M.-M."/>
            <person name="Guo L.-L."/>
            <person name="Wu Y.-H."/>
            <person name="Lai Q.-L."/>
            <person name="Shao Z.-Z."/>
            <person name="Wang C.-S."/>
            <person name="Wu M."/>
            <person name="Xu X.-W."/>
        </authorList>
    </citation>
    <scope>NUCLEOTIDE SEQUENCE [LARGE SCALE GENOMIC DNA]</scope>
    <source>
        <strain evidence="3 6">Ar-45</strain>
    </source>
</reference>
<organism evidence="4 5">
    <name type="scientific">Pseudooceanicola antarcticus</name>
    <dbReference type="NCBI Taxonomy" id="1247613"/>
    <lineage>
        <taxon>Bacteria</taxon>
        <taxon>Pseudomonadati</taxon>
        <taxon>Pseudomonadota</taxon>
        <taxon>Alphaproteobacteria</taxon>
        <taxon>Rhodobacterales</taxon>
        <taxon>Paracoccaceae</taxon>
        <taxon>Pseudooceanicola</taxon>
    </lineage>
</organism>
<dbReference type="GO" id="GO:0016787">
    <property type="term" value="F:hydrolase activity"/>
    <property type="evidence" value="ECO:0007669"/>
    <property type="project" value="UniProtKB-KW"/>
</dbReference>
<dbReference type="InterPro" id="IPR000073">
    <property type="entry name" value="AB_hydrolase_1"/>
</dbReference>
<dbReference type="PANTHER" id="PTHR37946">
    <property type="entry name" value="SLL1969 PROTEIN"/>
    <property type="match status" value="1"/>
</dbReference>
<dbReference type="Proteomes" id="UP000231655">
    <property type="component" value="Unassembled WGS sequence"/>
</dbReference>
<dbReference type="AlphaFoldDB" id="A0A285IIF7"/>
<dbReference type="InterPro" id="IPR029058">
    <property type="entry name" value="AB_hydrolase_fold"/>
</dbReference>
<keyword evidence="1" id="KW-0732">Signal</keyword>
<keyword evidence="6" id="KW-1185">Reference proteome</keyword>
<dbReference type="Pfam" id="PF12697">
    <property type="entry name" value="Abhydrolase_6"/>
    <property type="match status" value="1"/>
</dbReference>
<evidence type="ECO:0000313" key="4">
    <source>
        <dbReference type="EMBL" id="SNY47790.1"/>
    </source>
</evidence>
<dbReference type="OrthoDB" id="556502at2"/>
<dbReference type="EMBL" id="OBEA01000002">
    <property type="protein sequence ID" value="SNY47790.1"/>
    <property type="molecule type" value="Genomic_DNA"/>
</dbReference>
<proteinExistence type="predicted"/>
<dbReference type="Proteomes" id="UP000231702">
    <property type="component" value="Unassembled WGS sequence"/>
</dbReference>
<dbReference type="SUPFAM" id="SSF53474">
    <property type="entry name" value="alpha/beta-Hydrolases"/>
    <property type="match status" value="1"/>
</dbReference>
<dbReference type="EMBL" id="PGTD01000016">
    <property type="protein sequence ID" value="PJE28898.1"/>
    <property type="molecule type" value="Genomic_DNA"/>
</dbReference>
<evidence type="ECO:0000313" key="6">
    <source>
        <dbReference type="Proteomes" id="UP000231702"/>
    </source>
</evidence>
<name>A0A285IIF7_9RHOB</name>
<evidence type="ECO:0000259" key="2">
    <source>
        <dbReference type="Pfam" id="PF12697"/>
    </source>
</evidence>
<evidence type="ECO:0000256" key="1">
    <source>
        <dbReference type="SAM" id="SignalP"/>
    </source>
</evidence>
<gene>
    <name evidence="3" type="ORF">CVM39_10590</name>
    <name evidence="4" type="ORF">SAMN06297129_1248</name>
</gene>
<feature type="chain" id="PRO_5012763877" evidence="1">
    <location>
        <begin position="25"/>
        <end position="248"/>
    </location>
</feature>
<accession>A0A285IIF7</accession>
<feature type="signal peptide" evidence="1">
    <location>
        <begin position="1"/>
        <end position="24"/>
    </location>
</feature>
<sequence length="248" mass="26228">MLRPLLLRPVLLLCFALLSRPVAAADCVVLIHGLGRSGASFTVMTEALQSRGYQVETVNYPSTSAEVEKLAETWLPEAFARCEGPADVVTHSMGGILLRAFLAADPARLTRIDRAVMLGPPNQGSEIVDTFGGLDLFRAINGPAGLQLGTGGLPGRLPPVRFPLGVIAGSQSLNPLFSALIEGEDDGKVSVASTGVAGQAAQITLPVTHTFMMNDPLVIAQTLAFLEQGSFRAELSWGAALRELLEIR</sequence>
<feature type="domain" description="AB hydrolase-1" evidence="2">
    <location>
        <begin position="28"/>
        <end position="163"/>
    </location>
</feature>
<protein>
    <submittedName>
        <fullName evidence="3">Acetyltransferase</fullName>
    </submittedName>
    <submittedName>
        <fullName evidence="4">Alpha/beta hydrolase family protein</fullName>
    </submittedName>
</protein>
<evidence type="ECO:0000313" key="5">
    <source>
        <dbReference type="Proteomes" id="UP000231655"/>
    </source>
</evidence>
<keyword evidence="4" id="KW-0378">Hydrolase</keyword>
<dbReference type="PANTHER" id="PTHR37946:SF1">
    <property type="entry name" value="SLL1969 PROTEIN"/>
    <property type="match status" value="1"/>
</dbReference>
<reference evidence="4 5" key="1">
    <citation type="submission" date="2017-09" db="EMBL/GenBank/DDBJ databases">
        <authorList>
            <person name="Ehlers B."/>
            <person name="Leendertz F.H."/>
        </authorList>
    </citation>
    <scope>NUCLEOTIDE SEQUENCE [LARGE SCALE GENOMIC DNA]</scope>
    <source>
        <strain evidence="4 5">CGMCC 1.12662</strain>
    </source>
</reference>